<keyword evidence="3" id="KW-1185">Reference proteome</keyword>
<reference evidence="3" key="1">
    <citation type="journal article" date="2019" name="Int. J. Syst. Evol. Microbiol.">
        <title>The Global Catalogue of Microorganisms (GCM) 10K type strain sequencing project: providing services to taxonomists for standard genome sequencing and annotation.</title>
        <authorList>
            <consortium name="The Broad Institute Genomics Platform"/>
            <consortium name="The Broad Institute Genome Sequencing Center for Infectious Disease"/>
            <person name="Wu L."/>
            <person name="Ma J."/>
        </authorList>
    </citation>
    <scope>NUCLEOTIDE SEQUENCE [LARGE SCALE GENOMIC DNA]</scope>
    <source>
        <strain evidence="3">CGMCC 1.15809</strain>
    </source>
</reference>
<evidence type="ECO:0000313" key="3">
    <source>
        <dbReference type="Proteomes" id="UP001596241"/>
    </source>
</evidence>
<keyword evidence="1" id="KW-0704">Schiff base</keyword>
<dbReference type="Proteomes" id="UP001596241">
    <property type="component" value="Unassembled WGS sequence"/>
</dbReference>
<proteinExistence type="predicted"/>
<dbReference type="Gene3D" id="3.20.20.70">
    <property type="entry name" value="Aldolase class I"/>
    <property type="match status" value="1"/>
</dbReference>
<dbReference type="Pfam" id="PF00923">
    <property type="entry name" value="TAL_FSA"/>
    <property type="match status" value="1"/>
</dbReference>
<accession>A0ABW1FHM5</accession>
<dbReference type="RefSeq" id="WP_345091963.1">
    <property type="nucleotide sequence ID" value="NZ_BAAAWG010000019.1"/>
</dbReference>
<protein>
    <submittedName>
        <fullName evidence="2">Transaldolase family protein</fullName>
    </submittedName>
</protein>
<evidence type="ECO:0000256" key="1">
    <source>
        <dbReference type="ARBA" id="ARBA00023270"/>
    </source>
</evidence>
<dbReference type="InterPro" id="IPR018225">
    <property type="entry name" value="Transaldolase_AS"/>
</dbReference>
<dbReference type="PROSITE" id="PS01054">
    <property type="entry name" value="TRANSALDOLASE_1"/>
    <property type="match status" value="1"/>
</dbReference>
<dbReference type="SUPFAM" id="SSF51569">
    <property type="entry name" value="Aldolase"/>
    <property type="match status" value="1"/>
</dbReference>
<gene>
    <name evidence="2" type="ORF">ACFP3M_14240</name>
</gene>
<name>A0ABW1FHM5_9ACTN</name>
<evidence type="ECO:0000313" key="2">
    <source>
        <dbReference type="EMBL" id="MFC5893977.1"/>
    </source>
</evidence>
<dbReference type="PANTHER" id="PTHR10683">
    <property type="entry name" value="TRANSALDOLASE"/>
    <property type="match status" value="1"/>
</dbReference>
<dbReference type="InterPro" id="IPR001585">
    <property type="entry name" value="TAL/FSA"/>
</dbReference>
<dbReference type="EMBL" id="JBHSPW010000005">
    <property type="protein sequence ID" value="MFC5893977.1"/>
    <property type="molecule type" value="Genomic_DNA"/>
</dbReference>
<comment type="caution">
    <text evidence="2">The sequence shown here is derived from an EMBL/GenBank/DDBJ whole genome shotgun (WGS) entry which is preliminary data.</text>
</comment>
<dbReference type="InterPro" id="IPR013785">
    <property type="entry name" value="Aldolase_TIM"/>
</dbReference>
<sequence>MPRVLEELQRVGKSAEIWWDSSPLDFPRWRAGQLATAPDPETKERWQEQLDRFLCPAEPDRSLVRGITTNPSLVAQSVLASPESWRHDIQELIRYQLDPDVESTFALVYEDALGRAAREMLPMWRATGGRYGWVSGQLDPRIMFRADLMLEQALRIARISPNLMVKVPGTQAGYQVIRQLVARGISINSTLSYTVPQFVACAEAVESGLKQAHDRGIDTSRWRAVFTHMIGRFGSNKDLHHEAAVREIDLSQTDIRWAEVAILKRIHALIAKNGHPVKPLLSSLEVDDPAKGSTTLSMHLEQTAGGAIAYTCKPQFIGDVLRREAELPAFDEHAVEQEVPEDVLEKLMWLPSFHRAYDPAGMSPEEFAHYGAFITTYAEVTANTRKLIDFVAHQFQTVTASAQPLLLS</sequence>
<organism evidence="2 3">
    <name type="scientific">Streptomyces ramulosus</name>
    <dbReference type="NCBI Taxonomy" id="47762"/>
    <lineage>
        <taxon>Bacteria</taxon>
        <taxon>Bacillati</taxon>
        <taxon>Actinomycetota</taxon>
        <taxon>Actinomycetes</taxon>
        <taxon>Kitasatosporales</taxon>
        <taxon>Streptomycetaceae</taxon>
        <taxon>Streptomyces</taxon>
    </lineage>
</organism>